<name>A0A4Y9XQ75_9AGAM</name>
<reference evidence="2 3" key="1">
    <citation type="submission" date="2019-02" db="EMBL/GenBank/DDBJ databases">
        <title>Genome sequencing of the rare red list fungi Dentipellis fragilis.</title>
        <authorList>
            <person name="Buettner E."/>
            <person name="Kellner H."/>
        </authorList>
    </citation>
    <scope>NUCLEOTIDE SEQUENCE [LARGE SCALE GENOMIC DNA]</scope>
    <source>
        <strain evidence="2 3">DSM 105465</strain>
    </source>
</reference>
<keyword evidence="3" id="KW-1185">Reference proteome</keyword>
<dbReference type="Proteomes" id="UP000298327">
    <property type="component" value="Unassembled WGS sequence"/>
</dbReference>
<dbReference type="EMBL" id="SEOQ01001498">
    <property type="protein sequence ID" value="TFY51513.1"/>
    <property type="molecule type" value="Genomic_DNA"/>
</dbReference>
<feature type="region of interest" description="Disordered" evidence="1">
    <location>
        <begin position="129"/>
        <end position="159"/>
    </location>
</feature>
<feature type="region of interest" description="Disordered" evidence="1">
    <location>
        <begin position="50"/>
        <end position="77"/>
    </location>
</feature>
<evidence type="ECO:0000313" key="3">
    <source>
        <dbReference type="Proteomes" id="UP000298327"/>
    </source>
</evidence>
<comment type="caution">
    <text evidence="2">The sequence shown here is derived from an EMBL/GenBank/DDBJ whole genome shotgun (WGS) entry which is preliminary data.</text>
</comment>
<organism evidence="2 3">
    <name type="scientific">Dentipellis fragilis</name>
    <dbReference type="NCBI Taxonomy" id="205917"/>
    <lineage>
        <taxon>Eukaryota</taxon>
        <taxon>Fungi</taxon>
        <taxon>Dikarya</taxon>
        <taxon>Basidiomycota</taxon>
        <taxon>Agaricomycotina</taxon>
        <taxon>Agaricomycetes</taxon>
        <taxon>Russulales</taxon>
        <taxon>Hericiaceae</taxon>
        <taxon>Dentipellis</taxon>
    </lineage>
</organism>
<protein>
    <submittedName>
        <fullName evidence="2">Uncharacterized protein</fullName>
    </submittedName>
</protein>
<accession>A0A4Y9XQ75</accession>
<dbReference type="AlphaFoldDB" id="A0A4Y9XQ75"/>
<gene>
    <name evidence="2" type="ORF">EVG20_g10967</name>
</gene>
<evidence type="ECO:0000256" key="1">
    <source>
        <dbReference type="SAM" id="MobiDB-lite"/>
    </source>
</evidence>
<sequence>MFEQYRIPVSLRAVQRLSRRTIHHQIQRGCWLGPRLPGTAITRCFDLHAPPELGGGSEPGRREDGESAASTSTIMAHDSERDRDITGHSMHAGKRLAHAAHAIFGDKGAAISRGLPLYTLRLHLPGLHPHNHSHKPTSVLDVAGSPARDPPSPSAPGVAATTVSSKVHTLPTKAEQIEAQNDLDAVLTTLASQSEAELVLYSRLLDILTWQNKSCSLSLKLGALNVPKSTIAANSRHSAYIRCAANLTDTRIADESLISRTSASTCTHHESTHAYAEFAMCVRWRLPPPTDARTSRSFGVSLVRPLQHATVQKVRPGPSCASD</sequence>
<proteinExistence type="predicted"/>
<evidence type="ECO:0000313" key="2">
    <source>
        <dbReference type="EMBL" id="TFY51513.1"/>
    </source>
</evidence>